<dbReference type="CDD" id="cd02696">
    <property type="entry name" value="MurNAc-LAA"/>
    <property type="match status" value="1"/>
</dbReference>
<keyword evidence="4" id="KW-0732">Signal</keyword>
<feature type="domain" description="SH3b" evidence="5">
    <location>
        <begin position="103"/>
        <end position="165"/>
    </location>
</feature>
<feature type="domain" description="SH3b" evidence="5">
    <location>
        <begin position="279"/>
        <end position="341"/>
    </location>
</feature>
<dbReference type="SMART" id="SM00646">
    <property type="entry name" value="Ami_3"/>
    <property type="match status" value="1"/>
</dbReference>
<dbReference type="Gene3D" id="2.30.30.40">
    <property type="entry name" value="SH3 Domains"/>
    <property type="match status" value="5"/>
</dbReference>
<comment type="caution">
    <text evidence="6">The sequence shown here is derived from an EMBL/GenBank/DDBJ whole genome shotgun (WGS) entry which is preliminary data.</text>
</comment>
<name>A0A9D2WRR4_9FIRM</name>
<evidence type="ECO:0000259" key="5">
    <source>
        <dbReference type="PROSITE" id="PS51781"/>
    </source>
</evidence>
<evidence type="ECO:0000256" key="2">
    <source>
        <dbReference type="ARBA" id="ARBA00023316"/>
    </source>
</evidence>
<feature type="domain" description="SH3b" evidence="5">
    <location>
        <begin position="188"/>
        <end position="250"/>
    </location>
</feature>
<dbReference type="GO" id="GO:0009253">
    <property type="term" value="P:peptidoglycan catabolic process"/>
    <property type="evidence" value="ECO:0007669"/>
    <property type="project" value="InterPro"/>
</dbReference>
<gene>
    <name evidence="6" type="primary">amiC_1</name>
    <name evidence="6" type="ORF">SPSYN_01541</name>
</gene>
<dbReference type="SMART" id="SM00287">
    <property type="entry name" value="SH3b"/>
    <property type="match status" value="5"/>
</dbReference>
<dbReference type="InterPro" id="IPR003646">
    <property type="entry name" value="SH3-like_bac-type"/>
</dbReference>
<feature type="domain" description="SH3b" evidence="5">
    <location>
        <begin position="377"/>
        <end position="443"/>
    </location>
</feature>
<feature type="compositionally biased region" description="Low complexity" evidence="3">
    <location>
        <begin position="347"/>
        <end position="367"/>
    </location>
</feature>
<dbReference type="GO" id="GO:0030288">
    <property type="term" value="C:outer membrane-bounded periplasmic space"/>
    <property type="evidence" value="ECO:0007669"/>
    <property type="project" value="TreeGrafter"/>
</dbReference>
<feature type="signal peptide" evidence="4">
    <location>
        <begin position="1"/>
        <end position="33"/>
    </location>
</feature>
<sequence length="772" mass="82670">MEMHRNWQKKIKQGLIISCLLIAGLLLTPSALPASTQLTVSGSNVNVRGGPDTNTAIVASVQKGQMYTALDKRGDWYKIKVGNTEGWIAGWLVQAKSVADTPTSFAVVKSESVNVRGGPGTSYPVVSKVNANTKLPVLTVSNDWVKVKLPSGTTGWLAGWLVQVQKSSGQQDTVQQGSPGSQNNTGTVKQATITAANANLRSGPGTSHGIVGQVNKGQKYTVNEVNGQWLKISLPGGKTAWLAGWLASVGEVAVSRPVTEAKPVESSTTGYTESAGAKIKQATITAANVNLRSGPGTSHGIVGQVNKGQKYTVNEVNGQWLKISLPDGKTAWLAGWLASVSEVAGAQPSAPAQNSSSVSTGSNNTPNDGGLDSNDNSTVHLVINNNDVYVRGGPGIEHNVVGKVSRGERLGVLEQTGNWYKVSMEGGVIGWVAGWLGDVEKAEASPAQGDPPVETEDTDQSNASSQTEAIYLEKIEVRQENTHTLITIKAAGELNYNMFMLGNPQRLVIDLKNTNIGDLPEESMINTQAVTRMRTGLLEDEKTPVVRVVFDLNDVVVSVDKLSDDRRQLDLDIYVPELGEFLRGRIIAIDPGHGGRDPGAIGPTGLQEKDVTLDIATKLAQLLIENGARVVMTRDSDEFVDLYERTDIAKQEGAEVFLSIHINANVSRDFNGTSTYYRRDSGEFPAGVDQADNQRLAGLVQSELVKTLGRRSLGVLQANFVVLRTSPVPAVLAEVAFISNYEEEKLLRQESTRVKVAEALTLALNNYFGQTN</sequence>
<dbReference type="InterPro" id="IPR050695">
    <property type="entry name" value="N-acetylmuramoyl_amidase_3"/>
</dbReference>
<feature type="region of interest" description="Disordered" evidence="3">
    <location>
        <begin position="347"/>
        <end position="378"/>
    </location>
</feature>
<dbReference type="GO" id="GO:0071555">
    <property type="term" value="P:cell wall organization"/>
    <property type="evidence" value="ECO:0007669"/>
    <property type="project" value="UniProtKB-KW"/>
</dbReference>
<protein>
    <submittedName>
        <fullName evidence="6">N-acetylmuramoyl-L-alanine amidase AmiC</fullName>
        <ecNumber evidence="6">3.5.1.28</ecNumber>
    </submittedName>
</protein>
<feature type="domain" description="SH3b" evidence="5">
    <location>
        <begin position="35"/>
        <end position="96"/>
    </location>
</feature>
<proteinExistence type="predicted"/>
<dbReference type="EC" id="3.5.1.28" evidence="6"/>
<dbReference type="Pfam" id="PF08239">
    <property type="entry name" value="SH3_3"/>
    <property type="match status" value="5"/>
</dbReference>
<feature type="chain" id="PRO_5038506013" evidence="4">
    <location>
        <begin position="34"/>
        <end position="772"/>
    </location>
</feature>
<feature type="region of interest" description="Disordered" evidence="3">
    <location>
        <begin position="442"/>
        <end position="464"/>
    </location>
</feature>
<dbReference type="Pfam" id="PF11741">
    <property type="entry name" value="AMIN"/>
    <property type="match status" value="1"/>
</dbReference>
<evidence type="ECO:0000313" key="7">
    <source>
        <dbReference type="Proteomes" id="UP000798488"/>
    </source>
</evidence>
<evidence type="ECO:0000313" key="6">
    <source>
        <dbReference type="EMBL" id="KAF1085402.1"/>
    </source>
</evidence>
<dbReference type="InterPro" id="IPR021731">
    <property type="entry name" value="AMIN_dom"/>
</dbReference>
<dbReference type="SUPFAM" id="SSF53187">
    <property type="entry name" value="Zn-dependent exopeptidases"/>
    <property type="match status" value="1"/>
</dbReference>
<dbReference type="Pfam" id="PF01520">
    <property type="entry name" value="Amidase_3"/>
    <property type="match status" value="1"/>
</dbReference>
<dbReference type="Gene3D" id="2.60.40.3500">
    <property type="match status" value="1"/>
</dbReference>
<evidence type="ECO:0000256" key="1">
    <source>
        <dbReference type="ARBA" id="ARBA00022801"/>
    </source>
</evidence>
<dbReference type="EMBL" id="LSRS01000003">
    <property type="protein sequence ID" value="KAF1085402.1"/>
    <property type="molecule type" value="Genomic_DNA"/>
</dbReference>
<accession>A0A9D2WRR4</accession>
<keyword evidence="2" id="KW-0961">Cell wall biogenesis/degradation</keyword>
<dbReference type="Gene3D" id="3.40.630.40">
    <property type="entry name" value="Zn-dependent exopeptidases"/>
    <property type="match status" value="1"/>
</dbReference>
<dbReference type="PROSITE" id="PS51781">
    <property type="entry name" value="SH3B"/>
    <property type="match status" value="5"/>
</dbReference>
<reference evidence="6" key="1">
    <citation type="submission" date="2016-02" db="EMBL/GenBank/DDBJ databases">
        <title>Draft Genome Sequence of Sporotomaculum syntrophicum Strain FB, a Syntrophic Benzoate Degrader.</title>
        <authorList>
            <person name="Nobu M.K."/>
            <person name="Narihiro T."/>
            <person name="Qiu Y.-L."/>
            <person name="Ohashi A."/>
            <person name="Liu W.-T."/>
            <person name="Yuji S."/>
        </authorList>
    </citation>
    <scope>NUCLEOTIDE SEQUENCE</scope>
    <source>
        <strain evidence="6">FB</strain>
    </source>
</reference>
<keyword evidence="1 6" id="KW-0378">Hydrolase</keyword>
<dbReference type="AlphaFoldDB" id="A0A9D2WRR4"/>
<dbReference type="GO" id="GO:0008745">
    <property type="term" value="F:N-acetylmuramoyl-L-alanine amidase activity"/>
    <property type="evidence" value="ECO:0007669"/>
    <property type="project" value="UniProtKB-EC"/>
</dbReference>
<organism evidence="6 7">
    <name type="scientific">Sporotomaculum syntrophicum</name>
    <dbReference type="NCBI Taxonomy" id="182264"/>
    <lineage>
        <taxon>Bacteria</taxon>
        <taxon>Bacillati</taxon>
        <taxon>Bacillota</taxon>
        <taxon>Clostridia</taxon>
        <taxon>Eubacteriales</taxon>
        <taxon>Desulfallaceae</taxon>
        <taxon>Sporotomaculum</taxon>
    </lineage>
</organism>
<evidence type="ECO:0000256" key="4">
    <source>
        <dbReference type="SAM" id="SignalP"/>
    </source>
</evidence>
<keyword evidence="7" id="KW-1185">Reference proteome</keyword>
<dbReference type="InterPro" id="IPR002508">
    <property type="entry name" value="MurNAc-LAA_cat"/>
</dbReference>
<evidence type="ECO:0000256" key="3">
    <source>
        <dbReference type="SAM" id="MobiDB-lite"/>
    </source>
</evidence>
<dbReference type="PANTHER" id="PTHR30404:SF0">
    <property type="entry name" value="N-ACETYLMURAMOYL-L-ALANINE AMIDASE AMIC"/>
    <property type="match status" value="1"/>
</dbReference>
<dbReference type="Proteomes" id="UP000798488">
    <property type="component" value="Unassembled WGS sequence"/>
</dbReference>
<dbReference type="PANTHER" id="PTHR30404">
    <property type="entry name" value="N-ACETYLMURAMOYL-L-ALANINE AMIDASE"/>
    <property type="match status" value="1"/>
</dbReference>
<dbReference type="OrthoDB" id="9813450at2"/>
<dbReference type="RefSeq" id="WP_161821869.1">
    <property type="nucleotide sequence ID" value="NZ_LSRS01000003.1"/>
</dbReference>